<name>A0A2P2BZT8_9ZZZZ</name>
<gene>
    <name evidence="1" type="ORF">NOCA2240065</name>
</gene>
<evidence type="ECO:0000313" key="1">
    <source>
        <dbReference type="EMBL" id="CUR55293.1"/>
    </source>
</evidence>
<accession>A0A2P2BZT8</accession>
<dbReference type="AlphaFoldDB" id="A0A2P2BZT8"/>
<dbReference type="EMBL" id="CZKA01000017">
    <property type="protein sequence ID" value="CUR55293.1"/>
    <property type="molecule type" value="Genomic_DNA"/>
</dbReference>
<proteinExistence type="predicted"/>
<sequence length="419" mass="42139">MRSSLTGLTTLALTAAGAVLVSPGAADAHIAAPAATGASSFALAANGFGTRVSGGDLPAGSDETAFAVLGCTNKVGLHRENSEASQVVPGLGVVKGVKTRVWTVRKGNVVSSYSRHTVASLTLVDTPLGKLKVEAIKSLSRAFHNARGFHATTSTSIGSISFDPVSGPETQLRVPTPDRPLVVPGVASISIGSSTRSHDASGARARANALDIRVIPLGTRARVANTKAQISGGVKSGVFGGWSAGTKATGLADTLHSGKTPLLIMPCQGTKGQVVRRSVASVDLGSLTVRGATTAQRAAATMSRASGYEQGRIASINLGDGALVVKAITARANVSRTAHGVVRTAKGTSIGAIVVDGETVALPASGNLTIPGVASLQTRVVKRTTSGISVVALRLTVLDGTGAVVDLGQASMKVRPSGL</sequence>
<organism evidence="1">
    <name type="scientific">metagenome</name>
    <dbReference type="NCBI Taxonomy" id="256318"/>
    <lineage>
        <taxon>unclassified sequences</taxon>
        <taxon>metagenomes</taxon>
    </lineage>
</organism>
<reference evidence="1" key="1">
    <citation type="submission" date="2015-08" db="EMBL/GenBank/DDBJ databases">
        <authorList>
            <person name="Babu N.S."/>
            <person name="Beckwith C.J."/>
            <person name="Beseler K.G."/>
            <person name="Brison A."/>
            <person name="Carone J.V."/>
            <person name="Caskin T.P."/>
            <person name="Diamond M."/>
            <person name="Durham M.E."/>
            <person name="Foxe J.M."/>
            <person name="Go M."/>
            <person name="Henderson B.A."/>
            <person name="Jones I.B."/>
            <person name="McGettigan J.A."/>
            <person name="Micheletti S.J."/>
            <person name="Nasrallah M.E."/>
            <person name="Ortiz D."/>
            <person name="Piller C.R."/>
            <person name="Privatt S.R."/>
            <person name="Schneider S.L."/>
            <person name="Sharp S."/>
            <person name="Smith T.C."/>
            <person name="Stanton J.D."/>
            <person name="Ullery H.E."/>
            <person name="Wilson R.J."/>
            <person name="Serrano M.G."/>
            <person name="Buck G."/>
            <person name="Lee V."/>
            <person name="Wang Y."/>
            <person name="Carvalho R."/>
            <person name="Voegtly L."/>
            <person name="Shi R."/>
            <person name="Duckworth R."/>
            <person name="Johnson A."/>
            <person name="Loviza R."/>
            <person name="Walstead R."/>
            <person name="Shah Z."/>
            <person name="Kiflezghi M."/>
            <person name="Wade K."/>
            <person name="Ball S.L."/>
            <person name="Bradley K.W."/>
            <person name="Asai D.J."/>
            <person name="Bowman C.A."/>
            <person name="Russell D.A."/>
            <person name="Pope W.H."/>
            <person name="Jacobs-Sera D."/>
            <person name="Hendrix R.W."/>
            <person name="Hatfull G.F."/>
        </authorList>
    </citation>
    <scope>NUCLEOTIDE SEQUENCE</scope>
</reference>
<dbReference type="NCBIfam" id="NF040603">
    <property type="entry name" value="choice_anch_P"/>
    <property type="match status" value="2"/>
</dbReference>
<protein>
    <submittedName>
        <fullName evidence="1">Uncharacterized protein</fullName>
    </submittedName>
</protein>